<comment type="caution">
    <text evidence="1">The sequence shown here is derived from an EMBL/GenBank/DDBJ whole genome shotgun (WGS) entry which is preliminary data.</text>
</comment>
<accession>A0ABQ4TYW7</accession>
<reference evidence="1" key="1">
    <citation type="journal article" date="2021" name="Front. Microbiol.">
        <title>Comprehensive Comparative Genomics and Phenotyping of Methylobacterium Species.</title>
        <authorList>
            <person name="Alessa O."/>
            <person name="Ogura Y."/>
            <person name="Fujitani Y."/>
            <person name="Takami H."/>
            <person name="Hayashi T."/>
            <person name="Sahin N."/>
            <person name="Tani A."/>
        </authorList>
    </citation>
    <scope>NUCLEOTIDE SEQUENCE</scope>
    <source>
        <strain evidence="1">DSM 23632</strain>
    </source>
</reference>
<reference evidence="1" key="2">
    <citation type="submission" date="2021-08" db="EMBL/GenBank/DDBJ databases">
        <authorList>
            <person name="Tani A."/>
            <person name="Ola A."/>
            <person name="Ogura Y."/>
            <person name="Katsura K."/>
            <person name="Hayashi T."/>
        </authorList>
    </citation>
    <scope>NUCLEOTIDE SEQUENCE</scope>
    <source>
        <strain evidence="1">DSM 23632</strain>
    </source>
</reference>
<dbReference type="Proteomes" id="UP001055057">
    <property type="component" value="Unassembled WGS sequence"/>
</dbReference>
<evidence type="ECO:0000313" key="1">
    <source>
        <dbReference type="EMBL" id="GJE60251.1"/>
    </source>
</evidence>
<organism evidence="1 2">
    <name type="scientific">Methylobacterium trifolii</name>
    <dbReference type="NCBI Taxonomy" id="1003092"/>
    <lineage>
        <taxon>Bacteria</taxon>
        <taxon>Pseudomonadati</taxon>
        <taxon>Pseudomonadota</taxon>
        <taxon>Alphaproteobacteria</taxon>
        <taxon>Hyphomicrobiales</taxon>
        <taxon>Methylobacteriaceae</taxon>
        <taxon>Methylobacterium</taxon>
    </lineage>
</organism>
<keyword evidence="2" id="KW-1185">Reference proteome</keyword>
<dbReference type="EMBL" id="BPRB01000121">
    <property type="protein sequence ID" value="GJE60251.1"/>
    <property type="molecule type" value="Genomic_DNA"/>
</dbReference>
<protein>
    <submittedName>
        <fullName evidence="1">Uncharacterized protein</fullName>
    </submittedName>
</protein>
<sequence>MTSIHDAPVQDPPADRHLRPASLDALVDMNGAIKPYLNVYLYVKRDWDDGLVGLVGTVSGLAGILFQTPMGPASTGCATSASRSLPPW</sequence>
<gene>
    <name evidence="1" type="ORF">MPOCJGCO_2362</name>
</gene>
<evidence type="ECO:0000313" key="2">
    <source>
        <dbReference type="Proteomes" id="UP001055057"/>
    </source>
</evidence>
<proteinExistence type="predicted"/>
<name>A0ABQ4TYW7_9HYPH</name>